<organism evidence="3 4">
    <name type="scientific">Collybiopsis luxurians FD-317 M1</name>
    <dbReference type="NCBI Taxonomy" id="944289"/>
    <lineage>
        <taxon>Eukaryota</taxon>
        <taxon>Fungi</taxon>
        <taxon>Dikarya</taxon>
        <taxon>Basidiomycota</taxon>
        <taxon>Agaricomycotina</taxon>
        <taxon>Agaricomycetes</taxon>
        <taxon>Agaricomycetidae</taxon>
        <taxon>Agaricales</taxon>
        <taxon>Marasmiineae</taxon>
        <taxon>Omphalotaceae</taxon>
        <taxon>Collybiopsis</taxon>
        <taxon>Collybiopsis luxurians</taxon>
    </lineage>
</organism>
<name>A0A0D0CC30_9AGAR</name>
<keyword evidence="4" id="KW-1185">Reference proteome</keyword>
<dbReference type="PROSITE" id="PS50405">
    <property type="entry name" value="GST_CTER"/>
    <property type="match status" value="1"/>
</dbReference>
<evidence type="ECO:0000259" key="1">
    <source>
        <dbReference type="PROSITE" id="PS50404"/>
    </source>
</evidence>
<dbReference type="Gene3D" id="3.40.30.10">
    <property type="entry name" value="Glutaredoxin"/>
    <property type="match status" value="1"/>
</dbReference>
<dbReference type="EMBL" id="KN834777">
    <property type="protein sequence ID" value="KIK60044.1"/>
    <property type="molecule type" value="Genomic_DNA"/>
</dbReference>
<dbReference type="InterPro" id="IPR040079">
    <property type="entry name" value="Glutathione_S-Trfase"/>
</dbReference>
<reference evidence="3 4" key="1">
    <citation type="submission" date="2014-04" db="EMBL/GenBank/DDBJ databases">
        <title>Evolutionary Origins and Diversification of the Mycorrhizal Mutualists.</title>
        <authorList>
            <consortium name="DOE Joint Genome Institute"/>
            <consortium name="Mycorrhizal Genomics Consortium"/>
            <person name="Kohler A."/>
            <person name="Kuo A."/>
            <person name="Nagy L.G."/>
            <person name="Floudas D."/>
            <person name="Copeland A."/>
            <person name="Barry K.W."/>
            <person name="Cichocki N."/>
            <person name="Veneault-Fourrey C."/>
            <person name="LaButti K."/>
            <person name="Lindquist E.A."/>
            <person name="Lipzen A."/>
            <person name="Lundell T."/>
            <person name="Morin E."/>
            <person name="Murat C."/>
            <person name="Riley R."/>
            <person name="Ohm R."/>
            <person name="Sun H."/>
            <person name="Tunlid A."/>
            <person name="Henrissat B."/>
            <person name="Grigoriev I.V."/>
            <person name="Hibbett D.S."/>
            <person name="Martin F."/>
        </authorList>
    </citation>
    <scope>NUCLEOTIDE SEQUENCE [LARGE SCALE GENOMIC DNA]</scope>
    <source>
        <strain evidence="3 4">FD-317 M1</strain>
    </source>
</reference>
<dbReference type="InterPro" id="IPR036282">
    <property type="entry name" value="Glutathione-S-Trfase_C_sf"/>
</dbReference>
<evidence type="ECO:0000313" key="3">
    <source>
        <dbReference type="EMBL" id="KIK60044.1"/>
    </source>
</evidence>
<feature type="domain" description="GST C-terminal" evidence="2">
    <location>
        <begin position="130"/>
        <end position="275"/>
    </location>
</feature>
<dbReference type="CDD" id="cd00570">
    <property type="entry name" value="GST_N_family"/>
    <property type="match status" value="1"/>
</dbReference>
<feature type="domain" description="GST N-terminal" evidence="1">
    <location>
        <begin position="36"/>
        <end position="120"/>
    </location>
</feature>
<gene>
    <name evidence="3" type="ORF">GYMLUDRAFT_168585</name>
</gene>
<evidence type="ECO:0000259" key="2">
    <source>
        <dbReference type="PROSITE" id="PS50405"/>
    </source>
</evidence>
<dbReference type="GO" id="GO:0005737">
    <property type="term" value="C:cytoplasm"/>
    <property type="evidence" value="ECO:0007669"/>
    <property type="project" value="TreeGrafter"/>
</dbReference>
<dbReference type="SFLD" id="SFLDS00019">
    <property type="entry name" value="Glutathione_Transferase_(cytos"/>
    <property type="match status" value="1"/>
</dbReference>
<dbReference type="InterPro" id="IPR004045">
    <property type="entry name" value="Glutathione_S-Trfase_N"/>
</dbReference>
<dbReference type="SUPFAM" id="SSF47616">
    <property type="entry name" value="GST C-terminal domain-like"/>
    <property type="match status" value="1"/>
</dbReference>
<dbReference type="InterPro" id="IPR010987">
    <property type="entry name" value="Glutathione-S-Trfase_C-like"/>
</dbReference>
<dbReference type="SFLD" id="SFLDG00358">
    <property type="entry name" value="Main_(cytGST)"/>
    <property type="match status" value="1"/>
</dbReference>
<evidence type="ECO:0000313" key="4">
    <source>
        <dbReference type="Proteomes" id="UP000053593"/>
    </source>
</evidence>
<dbReference type="InterPro" id="IPR036249">
    <property type="entry name" value="Thioredoxin-like_sf"/>
</dbReference>
<proteinExistence type="predicted"/>
<dbReference type="HOGENOM" id="CLU_011226_9_1_1"/>
<dbReference type="OrthoDB" id="4951845at2759"/>
<evidence type="ECO:0008006" key="5">
    <source>
        <dbReference type="Google" id="ProtNLM"/>
    </source>
</evidence>
<dbReference type="PANTHER" id="PTHR43968:SF6">
    <property type="entry name" value="GLUTATHIONE S-TRANSFERASE OMEGA"/>
    <property type="match status" value="1"/>
</dbReference>
<dbReference type="SUPFAM" id="SSF52833">
    <property type="entry name" value="Thioredoxin-like"/>
    <property type="match status" value="1"/>
</dbReference>
<dbReference type="Pfam" id="PF13417">
    <property type="entry name" value="GST_N_3"/>
    <property type="match status" value="1"/>
</dbReference>
<accession>A0A0D0CC30</accession>
<dbReference type="InterPro" id="IPR050983">
    <property type="entry name" value="GST_Omega/HSP26"/>
</dbReference>
<sequence>MVSTTTTTTKTDSGKSVRTECTGEALDTVKKHERDEDLTLFGACFSPFVQRVWVALEVFEFPYKVGEVDLIKRPRDSALLEISPKGLVPALKLNNFNPPKSLNESTVILEYINDLAETTMGKSLLPPATNPYARALVRLQCHHINHSILPAYYRYLQAQDQEVQISTGKEYHESINEVADAAGQGEKKTLAVGLGLWIDGNEDIGLADVMVGPWLYRSTTVLKYYRGFELPEGRKFNNWLHKLLNHPVFKKTNSTDDLYLESNEGNAFNRSSSQITKAVNSGRELP</sequence>
<dbReference type="Proteomes" id="UP000053593">
    <property type="component" value="Unassembled WGS sequence"/>
</dbReference>
<dbReference type="PANTHER" id="PTHR43968">
    <property type="match status" value="1"/>
</dbReference>
<dbReference type="PROSITE" id="PS50404">
    <property type="entry name" value="GST_NTER"/>
    <property type="match status" value="1"/>
</dbReference>
<protein>
    <recommendedName>
        <fullName evidence="5">Glutathione transferase</fullName>
    </recommendedName>
</protein>
<dbReference type="AlphaFoldDB" id="A0A0D0CC30"/>
<dbReference type="Gene3D" id="1.20.1050.10">
    <property type="match status" value="1"/>
</dbReference>